<gene>
    <name evidence="3" type="ORF">VaNZ11_002103</name>
</gene>
<dbReference type="PANTHER" id="PTHR13304:SF0">
    <property type="entry name" value="GLYCOSYLPHOSPHATIDYLINOSITOL ANCHOR ATTACHMENT 1 PROTEIN"/>
    <property type="match status" value="1"/>
</dbReference>
<protein>
    <submittedName>
        <fullName evidence="3">Uncharacterized protein</fullName>
    </submittedName>
</protein>
<feature type="transmembrane region" description="Helical" evidence="2">
    <location>
        <begin position="771"/>
        <end position="804"/>
    </location>
</feature>
<name>A0ABQ5RR84_9CHLO</name>
<evidence type="ECO:0000256" key="1">
    <source>
        <dbReference type="SAM" id="MobiDB-lite"/>
    </source>
</evidence>
<sequence length="912" mass="95249">MVTLTAESKREKPLLRLLSKIVTKAHMITLWLIIVSILGLLALPLLDRNIRFDEKGLLAGLAHATVGQTSNMASIDIHRISRAAGGAAFKRPGAAAALAAELRHAGLTETQLTRPTVFTAAAIPCRCANVHTIIRAARGDGLESLALVTPIAFSHQRADSAHDGRNQTADAAQMALMAAATLTLHMARGHVAGAGATSGGGRWLARDLLWVVPDLSCGGYQCLEAWIRQYYEDVAQMPARSPAGSGNDDGGVAAPAPAAGVWQAAVGLHQGQGHGNPDRESHAGAKAVAAAAASVAPMIRAGVIQQAVVLEALAGASYDTSELLVVGHNGLLPKLDMYYLLKYTFNFPFSSALWRSDRLSGSQRALATWLESVMPDGLLTPHALRSYSRRLLTGLQFSWHQAVGLPSASHAAFKDFMVDAATVRLIQRNGPSFPSGRVDEQQLHHRALILSSSLELTLRSLNNLVERVHHSSFLYVLTDHDRYVSVERYVLPAVALAVAIQLQAAWSMAAIQRLLSTPPGAAPKPPTAAAPSCLSTALVLSQSHIWAVAAARAAARTAVLTALACCLRALACDPRKLGWLLQESLQGGFGWNAATAAGSAAGRASGGLVELAEATVATVQSLLAQPLTTGQGLLAAAAVLLGAAVVALAVTDATGRLAGAASAPVTTKLDVSAKGKTGWRKHNQVSDTQDGVPSSSLPSPLLPLPLQSPLPPPASSGDLLTDRKVSVSKEGREEGNNAGHVIDGVVSEPGALESALAVHMAAVATWHAERVFLLTAAATAMTALVCLNWAAAVVAGVYLAPLALWQGLTVRQAVCVGSSIRRRWAGPLDVLLLLLKAVVWLSWNPLIFLVLIYGGASAAGIAAGGLSSSFSGSMVQLTVNGMSTVNYWFVSVVAMSFWLFGVGRVGKGLLSV</sequence>
<evidence type="ECO:0000256" key="2">
    <source>
        <dbReference type="SAM" id="Phobius"/>
    </source>
</evidence>
<feature type="transmembrane region" description="Helical" evidence="2">
    <location>
        <begin position="887"/>
        <end position="906"/>
    </location>
</feature>
<dbReference type="PANTHER" id="PTHR13304">
    <property type="entry name" value="GLYCOSYLPHOSPHATIDYLINOSITOL ANCHOR ATTACHMENT 1 PROTEIN"/>
    <property type="match status" value="1"/>
</dbReference>
<dbReference type="Proteomes" id="UP001165090">
    <property type="component" value="Unassembled WGS sequence"/>
</dbReference>
<reference evidence="3 4" key="1">
    <citation type="journal article" date="2023" name="IScience">
        <title>Expanded male sex-determining region conserved during the evolution of homothallism in the green alga Volvox.</title>
        <authorList>
            <person name="Yamamoto K."/>
            <person name="Matsuzaki R."/>
            <person name="Mahakham W."/>
            <person name="Heman W."/>
            <person name="Sekimoto H."/>
            <person name="Kawachi M."/>
            <person name="Minakuchi Y."/>
            <person name="Toyoda A."/>
            <person name="Nozaki H."/>
        </authorList>
    </citation>
    <scope>NUCLEOTIDE SEQUENCE [LARGE SCALE GENOMIC DNA]</scope>
    <source>
        <strain evidence="3 4">NIES-4468</strain>
    </source>
</reference>
<comment type="caution">
    <text evidence="3">The sequence shown here is derived from an EMBL/GenBank/DDBJ whole genome shotgun (WGS) entry which is preliminary data.</text>
</comment>
<evidence type="ECO:0000313" key="4">
    <source>
        <dbReference type="Proteomes" id="UP001165090"/>
    </source>
</evidence>
<dbReference type="EMBL" id="BSDZ01000005">
    <property type="protein sequence ID" value="GLI60072.1"/>
    <property type="molecule type" value="Genomic_DNA"/>
</dbReference>
<dbReference type="Pfam" id="PF04114">
    <property type="entry name" value="Gaa1"/>
    <property type="match status" value="1"/>
</dbReference>
<keyword evidence="4" id="KW-1185">Reference proteome</keyword>
<feature type="transmembrane region" description="Helical" evidence="2">
    <location>
        <begin position="21"/>
        <end position="46"/>
    </location>
</feature>
<keyword evidence="2" id="KW-1133">Transmembrane helix</keyword>
<feature type="region of interest" description="Disordered" evidence="1">
    <location>
        <begin position="674"/>
        <end position="720"/>
    </location>
</feature>
<organism evidence="3 4">
    <name type="scientific">Volvox africanus</name>
    <dbReference type="NCBI Taxonomy" id="51714"/>
    <lineage>
        <taxon>Eukaryota</taxon>
        <taxon>Viridiplantae</taxon>
        <taxon>Chlorophyta</taxon>
        <taxon>core chlorophytes</taxon>
        <taxon>Chlorophyceae</taxon>
        <taxon>CS clade</taxon>
        <taxon>Chlamydomonadales</taxon>
        <taxon>Volvocaceae</taxon>
        <taxon>Volvox</taxon>
    </lineage>
</organism>
<accession>A0ABQ5RR84</accession>
<feature type="transmembrane region" description="Helical" evidence="2">
    <location>
        <begin position="632"/>
        <end position="650"/>
    </location>
</feature>
<keyword evidence="2" id="KW-0812">Transmembrane</keyword>
<keyword evidence="2" id="KW-0472">Membrane</keyword>
<feature type="compositionally biased region" description="Pro residues" evidence="1">
    <location>
        <begin position="700"/>
        <end position="714"/>
    </location>
</feature>
<feature type="transmembrane region" description="Helical" evidence="2">
    <location>
        <begin position="846"/>
        <end position="867"/>
    </location>
</feature>
<dbReference type="InterPro" id="IPR007246">
    <property type="entry name" value="Gaa1"/>
</dbReference>
<evidence type="ECO:0000313" key="3">
    <source>
        <dbReference type="EMBL" id="GLI60072.1"/>
    </source>
</evidence>
<proteinExistence type="predicted"/>